<keyword evidence="4" id="KW-1185">Reference proteome</keyword>
<accession>A0A4R1KCN4</accession>
<feature type="domain" description="Lcl C-terminal" evidence="2">
    <location>
        <begin position="170"/>
        <end position="278"/>
    </location>
</feature>
<protein>
    <submittedName>
        <fullName evidence="3">Uncharacterized protein DUF1566</fullName>
    </submittedName>
</protein>
<proteinExistence type="predicted"/>
<dbReference type="AlphaFoldDB" id="A0A4R1KCN4"/>
<evidence type="ECO:0000259" key="2">
    <source>
        <dbReference type="Pfam" id="PF07603"/>
    </source>
</evidence>
<keyword evidence="1" id="KW-0812">Transmembrane</keyword>
<feature type="transmembrane region" description="Helical" evidence="1">
    <location>
        <begin position="12"/>
        <end position="32"/>
    </location>
</feature>
<keyword evidence="1" id="KW-0472">Membrane</keyword>
<organism evidence="3 4">
    <name type="scientific">Seleniivibrio woodruffii</name>
    <dbReference type="NCBI Taxonomy" id="1078050"/>
    <lineage>
        <taxon>Bacteria</taxon>
        <taxon>Pseudomonadati</taxon>
        <taxon>Deferribacterota</taxon>
        <taxon>Deferribacteres</taxon>
        <taxon>Deferribacterales</taxon>
        <taxon>Geovibrionaceae</taxon>
        <taxon>Seleniivibrio</taxon>
    </lineage>
</organism>
<evidence type="ECO:0000313" key="3">
    <source>
        <dbReference type="EMBL" id="TCK62305.1"/>
    </source>
</evidence>
<dbReference type="PANTHER" id="PTHR35812:SF1">
    <property type="entry name" value="LIPOPROTEIN"/>
    <property type="match status" value="1"/>
</dbReference>
<dbReference type="Pfam" id="PF07603">
    <property type="entry name" value="Lcl_C"/>
    <property type="match status" value="3"/>
</dbReference>
<keyword evidence="1" id="KW-1133">Transmembrane helix</keyword>
<dbReference type="PANTHER" id="PTHR35812">
    <property type="entry name" value="LIPOPROTEIN"/>
    <property type="match status" value="1"/>
</dbReference>
<dbReference type="Proteomes" id="UP000294614">
    <property type="component" value="Unassembled WGS sequence"/>
</dbReference>
<dbReference type="EMBL" id="SMGG01000003">
    <property type="protein sequence ID" value="TCK62305.1"/>
    <property type="molecule type" value="Genomic_DNA"/>
</dbReference>
<evidence type="ECO:0000256" key="1">
    <source>
        <dbReference type="SAM" id="Phobius"/>
    </source>
</evidence>
<reference evidence="3 4" key="1">
    <citation type="submission" date="2019-03" db="EMBL/GenBank/DDBJ databases">
        <title>Genomic Encyclopedia of Type Strains, Phase IV (KMG-IV): sequencing the most valuable type-strain genomes for metagenomic binning, comparative biology and taxonomic classification.</title>
        <authorList>
            <person name="Goeker M."/>
        </authorList>
    </citation>
    <scope>NUCLEOTIDE SEQUENCE [LARGE SCALE GENOMIC DNA]</scope>
    <source>
        <strain evidence="3 4">DSM 24984</strain>
    </source>
</reference>
<feature type="domain" description="Lcl C-terminal" evidence="2">
    <location>
        <begin position="46"/>
        <end position="151"/>
    </location>
</feature>
<sequence length="404" mass="46179">MTAAAGKINEYKCLTIFMVFALCFVFITFFPLEAKAAKKDVVVFGTLMWQDNDAAKTVKRDWRGAIRYCEELNYKGFSDWRLPTKDELESIVDKGRKPSIYKSFKNTSRSGYWSSSPYYSVSSSLAWVVGFESGGSETDSKTSEGSVRCVRRRYASDMYVELERLNSESVVIDRENDLVWLDTESVTTMPLNWYDAKKYCDNLGPKWYWRLPSPDELGSIVNAGNRPTVKKEFKYALPEAYWTSYMDIENAQAAAVSFYDGRAFMGDASSGAYVRCIRSLHRTLRDDKNNLVYNTETKLLWQDNSDVRTLKLDNAGAKKYCGNLSLAGLNDWRLPSSDELKTIIDSRFNPAVKHEFVNIIPKEYWTSTSERQGFFFFVDFKNGQDLVTGAGSEMNVICVRDHSE</sequence>
<dbReference type="OrthoDB" id="9801841at2"/>
<dbReference type="RefSeq" id="WP_132872272.1">
    <property type="nucleotide sequence ID" value="NZ_SMGG01000003.1"/>
</dbReference>
<feature type="domain" description="Lcl C-terminal" evidence="2">
    <location>
        <begin position="291"/>
        <end position="400"/>
    </location>
</feature>
<dbReference type="InterPro" id="IPR011460">
    <property type="entry name" value="Lcl_C"/>
</dbReference>
<name>A0A4R1KCN4_9BACT</name>
<evidence type="ECO:0000313" key="4">
    <source>
        <dbReference type="Proteomes" id="UP000294614"/>
    </source>
</evidence>
<gene>
    <name evidence="3" type="ORF">C8D98_0828</name>
</gene>
<comment type="caution">
    <text evidence="3">The sequence shown here is derived from an EMBL/GenBank/DDBJ whole genome shotgun (WGS) entry which is preliminary data.</text>
</comment>